<proteinExistence type="predicted"/>
<comment type="caution">
    <text evidence="2">The sequence shown here is derived from an EMBL/GenBank/DDBJ whole genome shotgun (WGS) entry which is preliminary data.</text>
</comment>
<evidence type="ECO:0000313" key="3">
    <source>
        <dbReference type="Proteomes" id="UP000293652"/>
    </source>
</evidence>
<feature type="chain" id="PRO_5020238894" description="Thermonuclease family protein" evidence="1">
    <location>
        <begin position="27"/>
        <end position="95"/>
    </location>
</feature>
<reference evidence="2 3" key="1">
    <citation type="submission" date="2019-02" db="EMBL/GenBank/DDBJ databases">
        <title>The genomic architecture of introgression among sibling species of bacteria.</title>
        <authorList>
            <person name="Cavassim M.I.A."/>
            <person name="Moeskjaer S."/>
            <person name="Moslemi C."/>
            <person name="Fields B."/>
            <person name="Bachmann A."/>
            <person name="Vilhjalmsson B."/>
            <person name="Schierup M.H."/>
            <person name="Young J.P.W."/>
            <person name="Andersen S.U."/>
        </authorList>
    </citation>
    <scope>NUCLEOTIDE SEQUENCE [LARGE SCALE GENOMIC DNA]</scope>
    <source>
        <strain evidence="2 3">SM145A</strain>
    </source>
</reference>
<organism evidence="2 3">
    <name type="scientific">Rhizobium leguminosarum</name>
    <dbReference type="NCBI Taxonomy" id="384"/>
    <lineage>
        <taxon>Bacteria</taxon>
        <taxon>Pseudomonadati</taxon>
        <taxon>Pseudomonadota</taxon>
        <taxon>Alphaproteobacteria</taxon>
        <taxon>Hyphomicrobiales</taxon>
        <taxon>Rhizobiaceae</taxon>
        <taxon>Rhizobium/Agrobacterium group</taxon>
        <taxon>Rhizobium</taxon>
    </lineage>
</organism>
<feature type="signal peptide" evidence="1">
    <location>
        <begin position="1"/>
        <end position="26"/>
    </location>
</feature>
<accession>A0A4Q8XVW5</accession>
<protein>
    <recommendedName>
        <fullName evidence="4">Thermonuclease family protein</fullName>
    </recommendedName>
</protein>
<dbReference type="Proteomes" id="UP000293652">
    <property type="component" value="Unassembled WGS sequence"/>
</dbReference>
<keyword evidence="1" id="KW-0732">Signal</keyword>
<evidence type="ECO:0008006" key="4">
    <source>
        <dbReference type="Google" id="ProtNLM"/>
    </source>
</evidence>
<dbReference type="EMBL" id="SIPC01000009">
    <property type="protein sequence ID" value="TAX64443.1"/>
    <property type="molecule type" value="Genomic_DNA"/>
</dbReference>
<name>A0A4Q8XVW5_RHILE</name>
<gene>
    <name evidence="2" type="ORF">ELI03_34955</name>
</gene>
<evidence type="ECO:0000256" key="1">
    <source>
        <dbReference type="SAM" id="SignalP"/>
    </source>
</evidence>
<dbReference type="AlphaFoldDB" id="A0A4Q8XVW5"/>
<evidence type="ECO:0000313" key="2">
    <source>
        <dbReference type="EMBL" id="TAX64443.1"/>
    </source>
</evidence>
<sequence length="95" mass="10331">MGRSMTEKIFLCSLPAIICLLLAADAAPGPVANKESKLDAARQVDNVNVGKPVYITDVSGKRVRLVGPRFYPDPARRLPLRGRSSTLQAFAAERH</sequence>